<evidence type="ECO:0000313" key="2">
    <source>
        <dbReference type="Proteomes" id="UP000076761"/>
    </source>
</evidence>
<gene>
    <name evidence="1" type="ORF">NEOLEDRAFT_1157452</name>
</gene>
<dbReference type="OrthoDB" id="3263050at2759"/>
<name>A0A165QX30_9AGAM</name>
<reference evidence="1 2" key="1">
    <citation type="journal article" date="2016" name="Mol. Biol. Evol.">
        <title>Comparative Genomics of Early-Diverging Mushroom-Forming Fungi Provides Insights into the Origins of Lignocellulose Decay Capabilities.</title>
        <authorList>
            <person name="Nagy L.G."/>
            <person name="Riley R."/>
            <person name="Tritt A."/>
            <person name="Adam C."/>
            <person name="Daum C."/>
            <person name="Floudas D."/>
            <person name="Sun H."/>
            <person name="Yadav J.S."/>
            <person name="Pangilinan J."/>
            <person name="Larsson K.H."/>
            <person name="Matsuura K."/>
            <person name="Barry K."/>
            <person name="Labutti K."/>
            <person name="Kuo R."/>
            <person name="Ohm R.A."/>
            <person name="Bhattacharya S.S."/>
            <person name="Shirouzu T."/>
            <person name="Yoshinaga Y."/>
            <person name="Martin F.M."/>
            <person name="Grigoriev I.V."/>
            <person name="Hibbett D.S."/>
        </authorList>
    </citation>
    <scope>NUCLEOTIDE SEQUENCE [LARGE SCALE GENOMIC DNA]</scope>
    <source>
        <strain evidence="1 2">HHB14362 ss-1</strain>
    </source>
</reference>
<proteinExistence type="predicted"/>
<sequence length="520" mass="58654">MSLDSIPQEVVEHIAYHAATHHPLGPPAGLVPLLLTNRKIHGLLSFASNPHLYARIFQRKFDPTVTRLDADVRAMADELRRRCTHLKHMRARAGCTIDSIVRPRKQDQDLLHDLLWTSFLMTLENAGKNEEQLRSYAFIDEWLRLFWFDNAGASLTGPTKRERWPLNNENMALAMWLFWFFLRPEDYANDDLLHTKATDLVKLIALGAHQYHLSAPYTADFFPDSTALHGTLVTHYAHTYRLIPPPITLSAVLCYLSLMNYRKSARVGQLMFSRGQRDEWESVWYKCLGLQGLGKGSGGRWEVGGVFELGSLDGIWEGIFTYTEFTAYAALLSGAPPLVLLNSLVAQHRHTWKLREYHFTSASPLPHVYPNPSPAPISPGDPLRGFLPEGLRIEENEEEGVVAVWELGAGAPVVYRRAGSNEGRVSAGDVLVIGEVSCWTLTVCQGHSSWGQFNLLGRVRPWDGFVCLSKEYVDGDRGKWLYRGYLIGNTEGHIAGRWRDTLSPANVPGYEGCFAMSRRR</sequence>
<evidence type="ECO:0000313" key="1">
    <source>
        <dbReference type="EMBL" id="KZT22995.1"/>
    </source>
</evidence>
<dbReference type="InParanoid" id="A0A165QX30"/>
<dbReference type="EMBL" id="KV425589">
    <property type="protein sequence ID" value="KZT22995.1"/>
    <property type="molecule type" value="Genomic_DNA"/>
</dbReference>
<dbReference type="Proteomes" id="UP000076761">
    <property type="component" value="Unassembled WGS sequence"/>
</dbReference>
<dbReference type="AlphaFoldDB" id="A0A165QX30"/>
<accession>A0A165QX30</accession>
<keyword evidence="2" id="KW-1185">Reference proteome</keyword>
<organism evidence="1 2">
    <name type="scientific">Neolentinus lepideus HHB14362 ss-1</name>
    <dbReference type="NCBI Taxonomy" id="1314782"/>
    <lineage>
        <taxon>Eukaryota</taxon>
        <taxon>Fungi</taxon>
        <taxon>Dikarya</taxon>
        <taxon>Basidiomycota</taxon>
        <taxon>Agaricomycotina</taxon>
        <taxon>Agaricomycetes</taxon>
        <taxon>Gloeophyllales</taxon>
        <taxon>Gloeophyllaceae</taxon>
        <taxon>Neolentinus</taxon>
    </lineage>
</organism>
<protein>
    <submittedName>
        <fullName evidence="1">Uncharacterized protein</fullName>
    </submittedName>
</protein>